<evidence type="ECO:0000313" key="2">
    <source>
        <dbReference type="Proteomes" id="UP000494120"/>
    </source>
</evidence>
<sequence length="139" mass="15278">MRKTNTVIVEAEGRDQGKMFTITEMPPSQAEKWAFRALLALAKSGVEVPDDIASAGLAGVARLGIKAFSGLRYEDAEPLLDEMFAMVSYVPDPTKPAIKRGFGGVGPLIEDDIEEVQTRLLLRKELFALHLNFFTPVAR</sequence>
<comment type="caution">
    <text evidence="1">The sequence shown here is derived from an EMBL/GenBank/DDBJ whole genome shotgun (WGS) entry which is preliminary data.</text>
</comment>
<dbReference type="Proteomes" id="UP000494120">
    <property type="component" value="Unassembled WGS sequence"/>
</dbReference>
<proteinExistence type="predicted"/>
<accession>A0ABY6XVI6</accession>
<name>A0ABY6XVI6_9BURK</name>
<dbReference type="EMBL" id="CABVQG010000016">
    <property type="protein sequence ID" value="VWC89891.1"/>
    <property type="molecule type" value="Genomic_DNA"/>
</dbReference>
<reference evidence="1 2" key="1">
    <citation type="submission" date="2019-09" db="EMBL/GenBank/DDBJ databases">
        <authorList>
            <person name="Depoorter E."/>
        </authorList>
    </citation>
    <scope>NUCLEOTIDE SEQUENCE [LARGE SCALE GENOMIC DNA]</scope>
    <source>
        <strain evidence="1 2">R-17378</strain>
    </source>
</reference>
<organism evidence="1 2">
    <name type="scientific">Burkholderia aenigmatica</name>
    <dbReference type="NCBI Taxonomy" id="2015348"/>
    <lineage>
        <taxon>Bacteria</taxon>
        <taxon>Pseudomonadati</taxon>
        <taxon>Pseudomonadota</taxon>
        <taxon>Betaproteobacteria</taxon>
        <taxon>Burkholderiales</taxon>
        <taxon>Burkholderiaceae</taxon>
        <taxon>Burkholderia</taxon>
        <taxon>Burkholderia cepacia complex</taxon>
    </lineage>
</organism>
<protein>
    <submittedName>
        <fullName evidence="1">Uncharacterized protein</fullName>
    </submittedName>
</protein>
<gene>
    <name evidence="1" type="ORF">BLA17378_04494</name>
</gene>
<keyword evidence="2" id="KW-1185">Reference proteome</keyword>
<dbReference type="RefSeq" id="WP_174958545.1">
    <property type="nucleotide sequence ID" value="NZ_CABVQG010000016.1"/>
</dbReference>
<evidence type="ECO:0000313" key="1">
    <source>
        <dbReference type="EMBL" id="VWC89891.1"/>
    </source>
</evidence>